<keyword evidence="5 7" id="KW-1133">Transmembrane helix</keyword>
<dbReference type="NCBIfam" id="NF007812">
    <property type="entry name" value="PRK10520.1"/>
    <property type="match status" value="1"/>
</dbReference>
<accession>A0A0H3ALW0</accession>
<feature type="transmembrane region" description="Helical" evidence="7">
    <location>
        <begin position="116"/>
        <end position="137"/>
    </location>
</feature>
<dbReference type="GO" id="GO:0042970">
    <property type="term" value="F:homoserine transmembrane transporter activity"/>
    <property type="evidence" value="ECO:0007669"/>
    <property type="project" value="TreeGrafter"/>
</dbReference>
<sequence>MDIHVWLAYLLTAVVFSLAPGSGTVNSISNGLSYGTRHSLGAIIGLQIGLACHIVLVGIGIGALVAQSALAFTLIKWIGAAYLVWLGIQKWRDRAPLTATTTSHELSQAALLRKAVLINLTNPKSIVFLVALFPQFIDPTRDHWPQFLVLGITTVTIDAIVMFGYTALAAQLGRYIRSPNIMTRMNKLFGSMFMGCGMLLATAKA</sequence>
<dbReference type="InterPro" id="IPR001123">
    <property type="entry name" value="LeuE-type"/>
</dbReference>
<dbReference type="EMBL" id="CP000627">
    <property type="protein sequence ID" value="ABQ21472.1"/>
    <property type="molecule type" value="Genomic_DNA"/>
</dbReference>
<keyword evidence="6 7" id="KW-0472">Membrane</keyword>
<evidence type="ECO:0000256" key="4">
    <source>
        <dbReference type="ARBA" id="ARBA00022692"/>
    </source>
</evidence>
<feature type="transmembrane region" description="Helical" evidence="7">
    <location>
        <begin position="40"/>
        <end position="63"/>
    </location>
</feature>
<evidence type="ECO:0008006" key="10">
    <source>
        <dbReference type="Google" id="ProtNLM"/>
    </source>
</evidence>
<gene>
    <name evidence="8" type="ordered locus">VC0395_A2384</name>
</gene>
<feature type="transmembrane region" description="Helical" evidence="7">
    <location>
        <begin position="149"/>
        <end position="173"/>
    </location>
</feature>
<comment type="subcellular location">
    <subcellularLocation>
        <location evidence="1">Cell membrane</location>
        <topology evidence="1">Multi-pass membrane protein</topology>
    </subcellularLocation>
</comment>
<reference evidence="8 9" key="1">
    <citation type="submission" date="2007-03" db="EMBL/GenBank/DDBJ databases">
        <authorList>
            <person name="Heidelberg J."/>
        </authorList>
    </citation>
    <scope>NUCLEOTIDE SEQUENCE [LARGE SCALE GENOMIC DNA]</scope>
    <source>
        <strain evidence="9">ATCC 39541 / Classical Ogawa 395 / O395</strain>
    </source>
</reference>
<evidence type="ECO:0000313" key="8">
    <source>
        <dbReference type="EMBL" id="ABQ21472.1"/>
    </source>
</evidence>
<dbReference type="OrthoDB" id="9804822at2"/>
<keyword evidence="3" id="KW-1003">Cell membrane</keyword>
<feature type="transmembrane region" description="Helical" evidence="7">
    <location>
        <begin position="6"/>
        <end position="28"/>
    </location>
</feature>
<evidence type="ECO:0000256" key="1">
    <source>
        <dbReference type="ARBA" id="ARBA00004651"/>
    </source>
</evidence>
<dbReference type="RefSeq" id="WP_000351233.1">
    <property type="nucleotide sequence ID" value="NC_009457.1"/>
</dbReference>
<proteinExistence type="inferred from homology"/>
<dbReference type="PATRIC" id="fig|345073.21.peg.43"/>
<evidence type="ECO:0000313" key="9">
    <source>
        <dbReference type="Proteomes" id="UP000000249"/>
    </source>
</evidence>
<dbReference type="PANTHER" id="PTHR30086">
    <property type="entry name" value="ARGININE EXPORTER PROTEIN ARGO"/>
    <property type="match status" value="1"/>
</dbReference>
<evidence type="ECO:0000256" key="7">
    <source>
        <dbReference type="SAM" id="Phobius"/>
    </source>
</evidence>
<dbReference type="KEGG" id="vcr:VC395_0044"/>
<dbReference type="eggNOG" id="COG1280">
    <property type="taxonomic scope" value="Bacteria"/>
</dbReference>
<feature type="transmembrane region" description="Helical" evidence="7">
    <location>
        <begin position="69"/>
        <end position="88"/>
    </location>
</feature>
<evidence type="ECO:0000256" key="3">
    <source>
        <dbReference type="ARBA" id="ARBA00022475"/>
    </source>
</evidence>
<evidence type="ECO:0000256" key="2">
    <source>
        <dbReference type="ARBA" id="ARBA00007928"/>
    </source>
</evidence>
<evidence type="ECO:0000256" key="5">
    <source>
        <dbReference type="ARBA" id="ARBA00022989"/>
    </source>
</evidence>
<dbReference type="PIRSF" id="PIRSF006324">
    <property type="entry name" value="LeuE"/>
    <property type="match status" value="1"/>
</dbReference>
<organism evidence="8 9">
    <name type="scientific">Vibrio cholerae serotype O1 (strain ATCC 39541 / Classical Ogawa 395 / O395)</name>
    <dbReference type="NCBI Taxonomy" id="345073"/>
    <lineage>
        <taxon>Bacteria</taxon>
        <taxon>Pseudomonadati</taxon>
        <taxon>Pseudomonadota</taxon>
        <taxon>Gammaproteobacteria</taxon>
        <taxon>Vibrionales</taxon>
        <taxon>Vibrionaceae</taxon>
        <taxon>Vibrio</taxon>
    </lineage>
</organism>
<evidence type="ECO:0000256" key="6">
    <source>
        <dbReference type="ARBA" id="ARBA00023136"/>
    </source>
</evidence>
<dbReference type="GO" id="GO:0005886">
    <property type="term" value="C:plasma membrane"/>
    <property type="evidence" value="ECO:0007669"/>
    <property type="project" value="UniProtKB-SubCell"/>
</dbReference>
<comment type="similarity">
    <text evidence="2">Belongs to the Rht family.</text>
</comment>
<dbReference type="AlphaFoldDB" id="A0A0H3ALW0"/>
<protein>
    <recommendedName>
        <fullName evidence="10">Homoserine/homoserine lactone efflux protein</fullName>
    </recommendedName>
</protein>
<name>A0A0H3ALW0_VIBC3</name>
<keyword evidence="4 7" id="KW-0812">Transmembrane</keyword>
<dbReference type="PANTHER" id="PTHR30086:SF14">
    <property type="entry name" value="HOMOSERINE_HOMOSERINE LACTONE EFFLUX PROTEIN"/>
    <property type="match status" value="1"/>
</dbReference>
<dbReference type="Proteomes" id="UP000000249">
    <property type="component" value="Chromosome 1"/>
</dbReference>
<dbReference type="KEGG" id="vco:VC0395_A2384"/>
<dbReference type="Pfam" id="PF01810">
    <property type="entry name" value="LysE"/>
    <property type="match status" value="1"/>
</dbReference>